<feature type="transmembrane region" description="Helical" evidence="13">
    <location>
        <begin position="150"/>
        <end position="168"/>
    </location>
</feature>
<gene>
    <name evidence="15" type="ORF">T069G_06434</name>
</gene>
<comment type="catalytic activity">
    <reaction evidence="12">
        <text>2 a Fe(II)-siderophore + NADP(+) + H(+) = 2 a Fe(III)-siderophore + NADPH</text>
        <dbReference type="Rhea" id="RHEA:28795"/>
        <dbReference type="Rhea" id="RHEA-COMP:11342"/>
        <dbReference type="Rhea" id="RHEA-COMP:11344"/>
        <dbReference type="ChEBI" id="CHEBI:15378"/>
        <dbReference type="ChEBI" id="CHEBI:29033"/>
        <dbReference type="ChEBI" id="CHEBI:29034"/>
        <dbReference type="ChEBI" id="CHEBI:57783"/>
        <dbReference type="ChEBI" id="CHEBI:58349"/>
        <dbReference type="EC" id="1.16.1.9"/>
    </reaction>
</comment>
<dbReference type="EMBL" id="JAOPEN010000004">
    <property type="protein sequence ID" value="KAJ4858167.1"/>
    <property type="molecule type" value="Genomic_DNA"/>
</dbReference>
<evidence type="ECO:0000256" key="9">
    <source>
        <dbReference type="ARBA" id="ARBA00023002"/>
    </source>
</evidence>
<dbReference type="Proteomes" id="UP001140511">
    <property type="component" value="Unassembled WGS sequence"/>
</dbReference>
<dbReference type="Gene3D" id="3.40.50.80">
    <property type="entry name" value="Nucleotide-binding domain of ferredoxin-NADP reductase (FNR) module"/>
    <property type="match status" value="1"/>
</dbReference>
<keyword evidence="4" id="KW-0813">Transport</keyword>
<accession>A0A9W9B908</accession>
<dbReference type="Pfam" id="PF08022">
    <property type="entry name" value="FAD_binding_8"/>
    <property type="match status" value="1"/>
</dbReference>
<evidence type="ECO:0000313" key="15">
    <source>
        <dbReference type="EMBL" id="KAJ4858167.1"/>
    </source>
</evidence>
<dbReference type="InterPro" id="IPR013121">
    <property type="entry name" value="Fe_red_NAD-bd_6"/>
</dbReference>
<feature type="transmembrane region" description="Helical" evidence="13">
    <location>
        <begin position="222"/>
        <end position="241"/>
    </location>
</feature>
<evidence type="ECO:0000256" key="1">
    <source>
        <dbReference type="ARBA" id="ARBA00004651"/>
    </source>
</evidence>
<comment type="caution">
    <text evidence="15">The sequence shown here is derived from an EMBL/GenBank/DDBJ whole genome shotgun (WGS) entry which is preliminary data.</text>
</comment>
<feature type="transmembrane region" description="Helical" evidence="13">
    <location>
        <begin position="280"/>
        <end position="299"/>
    </location>
</feature>
<dbReference type="SUPFAM" id="SSF52343">
    <property type="entry name" value="Ferredoxin reductase-like, C-terminal NADP-linked domain"/>
    <property type="match status" value="1"/>
</dbReference>
<feature type="domain" description="FAD-binding FR-type" evidence="14">
    <location>
        <begin position="300"/>
        <end position="411"/>
    </location>
</feature>
<dbReference type="InterPro" id="IPR051410">
    <property type="entry name" value="Ferric/Cupric_Reductase"/>
</dbReference>
<dbReference type="EC" id="1.16.1.9" evidence="3"/>
<dbReference type="InterPro" id="IPR013112">
    <property type="entry name" value="FAD-bd_8"/>
</dbReference>
<dbReference type="GO" id="GO:0006879">
    <property type="term" value="P:intracellular iron ion homeostasis"/>
    <property type="evidence" value="ECO:0007669"/>
    <property type="project" value="TreeGrafter"/>
</dbReference>
<feature type="transmembrane region" description="Helical" evidence="13">
    <location>
        <begin position="47"/>
        <end position="69"/>
    </location>
</feature>
<comment type="similarity">
    <text evidence="2">Belongs to the ferric reductase (FRE) family.</text>
</comment>
<dbReference type="InterPro" id="IPR039261">
    <property type="entry name" value="FNR_nucleotide-bd"/>
</dbReference>
<feature type="transmembrane region" description="Helical" evidence="13">
    <location>
        <begin position="188"/>
        <end position="210"/>
    </location>
</feature>
<feature type="transmembrane region" description="Helical" evidence="13">
    <location>
        <begin position="110"/>
        <end position="129"/>
    </location>
</feature>
<evidence type="ECO:0000256" key="5">
    <source>
        <dbReference type="ARBA" id="ARBA00022475"/>
    </source>
</evidence>
<dbReference type="SFLD" id="SFLDG01168">
    <property type="entry name" value="Ferric_reductase_subgroup_(FRE"/>
    <property type="match status" value="1"/>
</dbReference>
<dbReference type="InterPro" id="IPR013130">
    <property type="entry name" value="Fe3_Rdtase_TM_dom"/>
</dbReference>
<evidence type="ECO:0000256" key="10">
    <source>
        <dbReference type="ARBA" id="ARBA00023065"/>
    </source>
</evidence>
<dbReference type="PANTHER" id="PTHR32361">
    <property type="entry name" value="FERRIC/CUPRIC REDUCTASE TRANSMEMBRANE COMPONENT"/>
    <property type="match status" value="1"/>
</dbReference>
<evidence type="ECO:0000259" key="14">
    <source>
        <dbReference type="PROSITE" id="PS51384"/>
    </source>
</evidence>
<organism evidence="15 16">
    <name type="scientific">Trichoderma breve</name>
    <dbReference type="NCBI Taxonomy" id="2034170"/>
    <lineage>
        <taxon>Eukaryota</taxon>
        <taxon>Fungi</taxon>
        <taxon>Dikarya</taxon>
        <taxon>Ascomycota</taxon>
        <taxon>Pezizomycotina</taxon>
        <taxon>Sordariomycetes</taxon>
        <taxon>Hypocreomycetidae</taxon>
        <taxon>Hypocreales</taxon>
        <taxon>Hypocreaceae</taxon>
        <taxon>Trichoderma</taxon>
    </lineage>
</organism>
<dbReference type="GO" id="GO:0052851">
    <property type="term" value="F:ferric-chelate reductase (NADPH) activity"/>
    <property type="evidence" value="ECO:0007669"/>
    <property type="project" value="UniProtKB-EC"/>
</dbReference>
<dbReference type="GO" id="GO:0015677">
    <property type="term" value="P:copper ion import"/>
    <property type="evidence" value="ECO:0007669"/>
    <property type="project" value="TreeGrafter"/>
</dbReference>
<keyword evidence="16" id="KW-1185">Reference proteome</keyword>
<keyword evidence="7" id="KW-0249">Electron transport</keyword>
<evidence type="ECO:0000256" key="4">
    <source>
        <dbReference type="ARBA" id="ARBA00022448"/>
    </source>
</evidence>
<evidence type="ECO:0000256" key="12">
    <source>
        <dbReference type="ARBA" id="ARBA00048483"/>
    </source>
</evidence>
<dbReference type="AlphaFoldDB" id="A0A9W9B908"/>
<keyword evidence="8 13" id="KW-1133">Transmembrane helix</keyword>
<evidence type="ECO:0000256" key="3">
    <source>
        <dbReference type="ARBA" id="ARBA00012668"/>
    </source>
</evidence>
<evidence type="ECO:0000256" key="11">
    <source>
        <dbReference type="ARBA" id="ARBA00023136"/>
    </source>
</evidence>
<dbReference type="SFLD" id="SFLDS00052">
    <property type="entry name" value="Ferric_Reductase_Domain"/>
    <property type="match status" value="1"/>
</dbReference>
<evidence type="ECO:0000256" key="6">
    <source>
        <dbReference type="ARBA" id="ARBA00022692"/>
    </source>
</evidence>
<feature type="transmembrane region" description="Helical" evidence="13">
    <location>
        <begin position="253"/>
        <end position="273"/>
    </location>
</feature>
<sequence>MMGNPAWLPQPVQLHSSRAFVCDPLTAEQCAWYKQRWHYWYIADHVFALPTIAFFMCAIGIFIIGHFISEILGYRRSRGPLLWRKLVAVVRYLSYRGFHVKSLKWNSAPVGILLLGLAGAIFFFCMDLIPQPYYWSTKIYGNSPALATRSGWLSLACMPFIFATASKTNWITLLTGVSYEKLQVFHRWISYAFFVLALMHTFPFIVYHIRFHDMQHHFSSNLVFYWTGIVALNFQAWLTFASHSTIRNLGYEFFKMTHFIAVVLFMLTFFWHCGFRLSSWDYFIATAAVYVPCYVYPWLRTYFEYGVGQKAQLLVEDNGFIRITVPVQFNWKPGQHCFLRFTSFGLLHTLSSHPFTICSLPAAGPNEQSELVFYIRQGIGLTAKLQQHALQQPGSSVPVLIDGPYGGINEQQYYDGEHLLVIAGGSGAGCKIVSKSAGSGPLSLRVIMVTRDINSRTWFLRAINELLAKSSATDSSHIDVHVYLTGPDSQNVNSTPIAVDQASKESDALADDKIITEEGHKLIVPEKEFQGRPQLPQLIHEEATRVLESGQSLNVYVCGPTTMQNDVRNAAAEENLNIITGSKAGQVYFHAEHFSWA</sequence>
<dbReference type="RefSeq" id="XP_056027223.1">
    <property type="nucleotide sequence ID" value="XM_056173644.1"/>
</dbReference>
<name>A0A9W9B908_9HYPO</name>
<dbReference type="PROSITE" id="PS51384">
    <property type="entry name" value="FAD_FR"/>
    <property type="match status" value="1"/>
</dbReference>
<dbReference type="Pfam" id="PF08030">
    <property type="entry name" value="NAD_binding_6"/>
    <property type="match status" value="1"/>
</dbReference>
<evidence type="ECO:0000256" key="8">
    <source>
        <dbReference type="ARBA" id="ARBA00022989"/>
    </source>
</evidence>
<reference evidence="15" key="1">
    <citation type="submission" date="2022-09" db="EMBL/GenBank/DDBJ databases">
        <title>Chromosome-level assembly of Trichoderma breve T069, a fungus used in development of biopesticide product.</title>
        <authorList>
            <person name="Lin R."/>
            <person name="Liu T."/>
        </authorList>
    </citation>
    <scope>NUCLEOTIDE SEQUENCE</scope>
    <source>
        <strain evidence="15">T069</strain>
    </source>
</reference>
<dbReference type="Pfam" id="PF01794">
    <property type="entry name" value="Ferric_reduct"/>
    <property type="match status" value="1"/>
</dbReference>
<keyword evidence="10" id="KW-0406">Ion transport</keyword>
<keyword evidence="11 13" id="KW-0472">Membrane</keyword>
<evidence type="ECO:0000313" key="16">
    <source>
        <dbReference type="Proteomes" id="UP001140511"/>
    </source>
</evidence>
<keyword evidence="9" id="KW-0560">Oxidoreductase</keyword>
<proteinExistence type="inferred from homology"/>
<dbReference type="SUPFAM" id="SSF63380">
    <property type="entry name" value="Riboflavin synthase domain-like"/>
    <property type="match status" value="1"/>
</dbReference>
<dbReference type="GeneID" id="80868332"/>
<evidence type="ECO:0000256" key="13">
    <source>
        <dbReference type="SAM" id="Phobius"/>
    </source>
</evidence>
<comment type="subcellular location">
    <subcellularLocation>
        <location evidence="1">Cell membrane</location>
        <topology evidence="1">Multi-pass membrane protein</topology>
    </subcellularLocation>
</comment>
<keyword evidence="6 13" id="KW-0812">Transmembrane</keyword>
<evidence type="ECO:0000256" key="2">
    <source>
        <dbReference type="ARBA" id="ARBA00006278"/>
    </source>
</evidence>
<keyword evidence="5" id="KW-1003">Cell membrane</keyword>
<dbReference type="GO" id="GO:0005886">
    <property type="term" value="C:plasma membrane"/>
    <property type="evidence" value="ECO:0007669"/>
    <property type="project" value="UniProtKB-SubCell"/>
</dbReference>
<evidence type="ECO:0000256" key="7">
    <source>
        <dbReference type="ARBA" id="ARBA00022982"/>
    </source>
</evidence>
<dbReference type="InterPro" id="IPR017927">
    <property type="entry name" value="FAD-bd_FR_type"/>
</dbReference>
<dbReference type="PANTHER" id="PTHR32361:SF23">
    <property type="entry name" value="FERRIC-CHELATE REDUCTASE"/>
    <property type="match status" value="1"/>
</dbReference>
<dbReference type="InterPro" id="IPR017938">
    <property type="entry name" value="Riboflavin_synthase-like_b-brl"/>
</dbReference>
<dbReference type="CDD" id="cd06186">
    <property type="entry name" value="NOX_Duox_like_FAD_NADP"/>
    <property type="match status" value="1"/>
</dbReference>
<protein>
    <recommendedName>
        <fullName evidence="3">ferric-chelate reductase (NADPH)</fullName>
        <ecNumber evidence="3">1.16.1.9</ecNumber>
    </recommendedName>
</protein>
<dbReference type="GO" id="GO:0006826">
    <property type="term" value="P:iron ion transport"/>
    <property type="evidence" value="ECO:0007669"/>
    <property type="project" value="TreeGrafter"/>
</dbReference>